<sequence>MDAKIFLQPSLLNFMQRYAFGVGMGDEVPEIMDCVLDVILVKPQQNVILNQFKKKMQTIFGMEQLIFISHLINLFVMKILEKSSLLYNCNNLAPSYLKTQLRVQVYKQRKYKNQEINLQNQCRIKIVMKAVLYLDNWFLQQLIFDIIDLITQLNNYQYYQGIQNHQMKKFHAFLIFSHIICLFQWWISYYSKNIESCIILSMFTDKQKKFILIGVLGEPISLLFFSMTGIFDDKIPIIFIASICRIIGRIVLNNFMYYGQLYFQPHFHFLDIYQYYTQKMLKKK</sequence>
<comment type="caution">
    <text evidence="2">The sequence shown here is derived from an EMBL/GenBank/DDBJ whole genome shotgun (WGS) entry which is preliminary data.</text>
</comment>
<gene>
    <name evidence="2" type="ORF">PSON_ATCC_30995.1.T3250001</name>
</gene>
<keyword evidence="1" id="KW-1133">Transmembrane helix</keyword>
<protein>
    <recommendedName>
        <fullName evidence="4">Transmembrane protein</fullName>
    </recommendedName>
</protein>
<dbReference type="EMBL" id="CAJJDN010000325">
    <property type="protein sequence ID" value="CAD8130753.1"/>
    <property type="molecule type" value="Genomic_DNA"/>
</dbReference>
<keyword evidence="1" id="KW-0472">Membrane</keyword>
<evidence type="ECO:0008006" key="4">
    <source>
        <dbReference type="Google" id="ProtNLM"/>
    </source>
</evidence>
<accession>A0A8S1RTM7</accession>
<feature type="transmembrane region" description="Helical" evidence="1">
    <location>
        <begin position="210"/>
        <end position="231"/>
    </location>
</feature>
<evidence type="ECO:0000256" key="1">
    <source>
        <dbReference type="SAM" id="Phobius"/>
    </source>
</evidence>
<feature type="transmembrane region" description="Helical" evidence="1">
    <location>
        <begin position="237"/>
        <end position="258"/>
    </location>
</feature>
<organism evidence="2 3">
    <name type="scientific">Paramecium sonneborni</name>
    <dbReference type="NCBI Taxonomy" id="65129"/>
    <lineage>
        <taxon>Eukaryota</taxon>
        <taxon>Sar</taxon>
        <taxon>Alveolata</taxon>
        <taxon>Ciliophora</taxon>
        <taxon>Intramacronucleata</taxon>
        <taxon>Oligohymenophorea</taxon>
        <taxon>Peniculida</taxon>
        <taxon>Parameciidae</taxon>
        <taxon>Paramecium</taxon>
    </lineage>
</organism>
<feature type="transmembrane region" description="Helical" evidence="1">
    <location>
        <begin position="170"/>
        <end position="189"/>
    </location>
</feature>
<dbReference type="AlphaFoldDB" id="A0A8S1RTM7"/>
<keyword evidence="1" id="KW-0812">Transmembrane</keyword>
<evidence type="ECO:0000313" key="3">
    <source>
        <dbReference type="Proteomes" id="UP000692954"/>
    </source>
</evidence>
<reference evidence="2" key="1">
    <citation type="submission" date="2021-01" db="EMBL/GenBank/DDBJ databases">
        <authorList>
            <consortium name="Genoscope - CEA"/>
            <person name="William W."/>
        </authorList>
    </citation>
    <scope>NUCLEOTIDE SEQUENCE</scope>
</reference>
<keyword evidence="3" id="KW-1185">Reference proteome</keyword>
<proteinExistence type="predicted"/>
<name>A0A8S1RTM7_9CILI</name>
<dbReference type="Proteomes" id="UP000692954">
    <property type="component" value="Unassembled WGS sequence"/>
</dbReference>
<evidence type="ECO:0000313" key="2">
    <source>
        <dbReference type="EMBL" id="CAD8130753.1"/>
    </source>
</evidence>